<feature type="domain" description="PRD" evidence="6">
    <location>
        <begin position="163"/>
        <end position="270"/>
    </location>
</feature>
<dbReference type="SUPFAM" id="SSF46785">
    <property type="entry name" value="Winged helix' DNA-binding domain"/>
    <property type="match status" value="1"/>
</dbReference>
<keyword evidence="3" id="KW-0010">Activator</keyword>
<dbReference type="PROSITE" id="PS51094">
    <property type="entry name" value="PTS_EIIA_TYPE_2"/>
    <property type="match status" value="1"/>
</dbReference>
<protein>
    <submittedName>
        <fullName evidence="7">PRD domain-containing protein</fullName>
    </submittedName>
</protein>
<gene>
    <name evidence="7" type="ORF">FEI15_11680</name>
</gene>
<keyword evidence="2" id="KW-0805">Transcription regulation</keyword>
<evidence type="ECO:0000256" key="1">
    <source>
        <dbReference type="ARBA" id="ARBA00022737"/>
    </source>
</evidence>
<evidence type="ECO:0000313" key="7">
    <source>
        <dbReference type="EMBL" id="TLF37978.1"/>
    </source>
</evidence>
<evidence type="ECO:0000313" key="8">
    <source>
        <dbReference type="Proteomes" id="UP000309885"/>
    </source>
</evidence>
<evidence type="ECO:0000256" key="2">
    <source>
        <dbReference type="ARBA" id="ARBA00023015"/>
    </source>
</evidence>
<sequence length="629" mass="71359">MVKRQEAQDLLLHLLQEAAPKFLSGKYLASALSVTTRTVRNYVSALTAEGYTITSAKTGYRFEKGTLQRRFTFNSDSLNIIHTLLYERRQRITRVALAANLHISEATLDRRLSELNEFLQGKNITLKSKSGEIYLQGSELAKRHLMYLLLDQESQQNILKEFTLPEEQQLGLKKILLETTAKHHLHLDSGTLNNILLHLSIALYRITHTHQIDISINERVHKQLINTGAMTIAQEIATQVKSSFDIQMPAPEIDNIGLLLLDSLHASQPNETQLKDLVAPRFYLLALLLLKNIDDTYSLSLTQNTTFISRFALHIQNLYTRLKANIEESQPVQKTIKKKFPFIYDIAVFICAQISDIFEHRVPESEIDFIAMHIGTLLMSTSNPQPVSFYLVDKNYLNSNRAIMEKLHAKFGNAISISKVFQTYSALPKKIDYSRVLGTAIPVPSSQVLQLSPFVDQRDVDAIQRRIKQLNDQSNSDKILHYIETFLPESLIFREKYFDSASGCISWLCDQMESAGLVEPAFKSNVLKRESLSSTFFIKDIAVPHPLKPMTERTTLALILNQAPMKWGDSSVRVVLLLGLSPNDHQKFQAIFDAFIAVLSNEETVESLLAAEKYADIIKILRDNVVFAN</sequence>
<evidence type="ECO:0000259" key="5">
    <source>
        <dbReference type="PROSITE" id="PS51094"/>
    </source>
</evidence>
<reference evidence="7 8" key="1">
    <citation type="submission" date="2019-05" db="EMBL/GenBank/DDBJ databases">
        <title>Genome-based reclassification of Lactobacillus casei as Lactobacillus casei subsp. casei. subsp.nov., description of Lactobacillus casei subsp. zeae subsp. nov., and emended description of Lactobacillus casei.</title>
        <authorList>
            <person name="Huang C.-H."/>
        </authorList>
    </citation>
    <scope>NUCLEOTIDE SEQUENCE [LARGE SCALE GENOMIC DNA]</scope>
    <source>
        <strain evidence="7 8">CRBIP24.44</strain>
    </source>
</reference>
<evidence type="ECO:0000256" key="3">
    <source>
        <dbReference type="ARBA" id="ARBA00023159"/>
    </source>
</evidence>
<dbReference type="Gene3D" id="1.10.10.10">
    <property type="entry name" value="Winged helix-like DNA-binding domain superfamily/Winged helix DNA-binding domain"/>
    <property type="match status" value="2"/>
</dbReference>
<keyword evidence="4" id="KW-0804">Transcription</keyword>
<name>A0A5R8LLA1_LACZE</name>
<dbReference type="AlphaFoldDB" id="A0A5R8LLA1"/>
<proteinExistence type="predicted"/>
<dbReference type="SUPFAM" id="SSF55804">
    <property type="entry name" value="Phoshotransferase/anion transport protein"/>
    <property type="match status" value="1"/>
</dbReference>
<feature type="domain" description="PRD" evidence="6">
    <location>
        <begin position="277"/>
        <end position="384"/>
    </location>
</feature>
<dbReference type="Pfam" id="PF08279">
    <property type="entry name" value="HTH_11"/>
    <property type="match status" value="1"/>
</dbReference>
<dbReference type="InterPro" id="IPR036634">
    <property type="entry name" value="PRD_sf"/>
</dbReference>
<dbReference type="InterPro" id="IPR036388">
    <property type="entry name" value="WH-like_DNA-bd_sf"/>
</dbReference>
<dbReference type="EMBL" id="VBWO01000012">
    <property type="protein sequence ID" value="TLF37978.1"/>
    <property type="molecule type" value="Genomic_DNA"/>
</dbReference>
<dbReference type="Gene3D" id="3.40.930.10">
    <property type="entry name" value="Mannitol-specific EII, Chain A"/>
    <property type="match status" value="1"/>
</dbReference>
<dbReference type="Pfam" id="PF05043">
    <property type="entry name" value="Mga"/>
    <property type="match status" value="1"/>
</dbReference>
<dbReference type="PROSITE" id="PS51372">
    <property type="entry name" value="PRD_2"/>
    <property type="match status" value="2"/>
</dbReference>
<dbReference type="PANTHER" id="PTHR30185">
    <property type="entry name" value="CRYPTIC BETA-GLUCOSIDE BGL OPERON ANTITERMINATOR"/>
    <property type="match status" value="1"/>
</dbReference>
<dbReference type="RefSeq" id="WP_138131486.1">
    <property type="nucleotide sequence ID" value="NZ_VBWO01000012.1"/>
</dbReference>
<keyword evidence="1" id="KW-0677">Repeat</keyword>
<dbReference type="InterPro" id="IPR016152">
    <property type="entry name" value="PTrfase/Anion_transptr"/>
</dbReference>
<dbReference type="InterPro" id="IPR013196">
    <property type="entry name" value="HTH_11"/>
</dbReference>
<dbReference type="Pfam" id="PF00359">
    <property type="entry name" value="PTS_EIIA_2"/>
    <property type="match status" value="1"/>
</dbReference>
<dbReference type="Proteomes" id="UP000309885">
    <property type="component" value="Unassembled WGS sequence"/>
</dbReference>
<accession>A0A5R8LLA1</accession>
<dbReference type="InterPro" id="IPR011608">
    <property type="entry name" value="PRD"/>
</dbReference>
<dbReference type="GO" id="GO:0006355">
    <property type="term" value="P:regulation of DNA-templated transcription"/>
    <property type="evidence" value="ECO:0007669"/>
    <property type="project" value="InterPro"/>
</dbReference>
<dbReference type="Gene3D" id="1.10.1790.10">
    <property type="entry name" value="PRD domain"/>
    <property type="match status" value="2"/>
</dbReference>
<dbReference type="PANTHER" id="PTHR30185:SF18">
    <property type="entry name" value="TRANSCRIPTIONAL REGULATOR MTLR"/>
    <property type="match status" value="1"/>
</dbReference>
<comment type="caution">
    <text evidence="7">The sequence shown here is derived from an EMBL/GenBank/DDBJ whole genome shotgun (WGS) entry which is preliminary data.</text>
</comment>
<dbReference type="InterPro" id="IPR002178">
    <property type="entry name" value="PTS_EIIA_type-2_dom"/>
</dbReference>
<evidence type="ECO:0000259" key="6">
    <source>
        <dbReference type="PROSITE" id="PS51372"/>
    </source>
</evidence>
<dbReference type="InterPro" id="IPR050661">
    <property type="entry name" value="BglG_antiterminators"/>
</dbReference>
<feature type="domain" description="PTS EIIA type-2" evidence="5">
    <location>
        <begin position="485"/>
        <end position="624"/>
    </location>
</feature>
<dbReference type="SUPFAM" id="SSF63520">
    <property type="entry name" value="PTS-regulatory domain, PRD"/>
    <property type="match status" value="2"/>
</dbReference>
<dbReference type="InterPro" id="IPR036390">
    <property type="entry name" value="WH_DNA-bd_sf"/>
</dbReference>
<dbReference type="InterPro" id="IPR007737">
    <property type="entry name" value="Mga_HTH"/>
</dbReference>
<dbReference type="Pfam" id="PF00874">
    <property type="entry name" value="PRD"/>
    <property type="match status" value="2"/>
</dbReference>
<organism evidence="7 8">
    <name type="scientific">Lacticaseibacillus zeae</name>
    <name type="common">Lactobacillus zeae</name>
    <dbReference type="NCBI Taxonomy" id="57037"/>
    <lineage>
        <taxon>Bacteria</taxon>
        <taxon>Bacillati</taxon>
        <taxon>Bacillota</taxon>
        <taxon>Bacilli</taxon>
        <taxon>Lactobacillales</taxon>
        <taxon>Lactobacillaceae</taxon>
        <taxon>Lacticaseibacillus</taxon>
    </lineage>
</organism>
<evidence type="ECO:0000256" key="4">
    <source>
        <dbReference type="ARBA" id="ARBA00023163"/>
    </source>
</evidence>